<name>A0A9P7V4X0_9AGAR</name>
<sequence>MKLDNQTYTLSENIKISFTDNGSPSNSDDYTTLVILHGSAFNGYGLEKLHHVSHSLNLRTVILQRRQYPGSTQYTDSELEDLRQGRKVFLDRIGKNMAEFLLQFIEKEKIPKASEDMKRGGIAVMAWSMGTPSATALFSDRNIVPRKDYLVLEDYVKDLIFDDPPYLCFGFKLPDDHQAYDPWTDPELKTLSEKFEQFSNWATSYFDHPNPETGKLQDMDLTTKGSSNATILEWSPEELQKYFNMEAAVSSEFPMVAEPMQKTLREMVERVLYDENLIHSYFPRVKVTVVHCSQSPWHSYWCAKELQRTYDERLSKGGSARPLKIYKVVGNHMLHWAAPKLLLEATVEGMRR</sequence>
<dbReference type="KEGG" id="more:E1B28_002066"/>
<dbReference type="GeneID" id="66071142"/>
<keyword evidence="2" id="KW-1185">Reference proteome</keyword>
<protein>
    <recommendedName>
        <fullName evidence="3">AB hydrolase-1 domain-containing protein</fullName>
    </recommendedName>
</protein>
<dbReference type="Proteomes" id="UP001049176">
    <property type="component" value="Chromosome 1"/>
</dbReference>
<accession>A0A9P7V4X0</accession>
<dbReference type="OrthoDB" id="5311491at2759"/>
<comment type="caution">
    <text evidence="1">The sequence shown here is derived from an EMBL/GenBank/DDBJ whole genome shotgun (WGS) entry which is preliminary data.</text>
</comment>
<dbReference type="EMBL" id="CM032181">
    <property type="protein sequence ID" value="KAG7100293.1"/>
    <property type="molecule type" value="Genomic_DNA"/>
</dbReference>
<dbReference type="SUPFAM" id="SSF53474">
    <property type="entry name" value="alpha/beta-Hydrolases"/>
    <property type="match status" value="1"/>
</dbReference>
<evidence type="ECO:0008006" key="3">
    <source>
        <dbReference type="Google" id="ProtNLM"/>
    </source>
</evidence>
<dbReference type="RefSeq" id="XP_043016763.1">
    <property type="nucleotide sequence ID" value="XM_043148049.1"/>
</dbReference>
<reference evidence="1" key="1">
    <citation type="journal article" date="2021" name="Genome Biol. Evol.">
        <title>The assembled and annotated genome of the fairy-ring fungus Marasmius oreades.</title>
        <authorList>
            <person name="Hiltunen M."/>
            <person name="Ament-Velasquez S.L."/>
            <person name="Johannesson H."/>
        </authorList>
    </citation>
    <scope>NUCLEOTIDE SEQUENCE</scope>
    <source>
        <strain evidence="1">03SP1</strain>
    </source>
</reference>
<evidence type="ECO:0000313" key="1">
    <source>
        <dbReference type="EMBL" id="KAG7100293.1"/>
    </source>
</evidence>
<evidence type="ECO:0000313" key="2">
    <source>
        <dbReference type="Proteomes" id="UP001049176"/>
    </source>
</evidence>
<organism evidence="1 2">
    <name type="scientific">Marasmius oreades</name>
    <name type="common">fairy-ring Marasmius</name>
    <dbReference type="NCBI Taxonomy" id="181124"/>
    <lineage>
        <taxon>Eukaryota</taxon>
        <taxon>Fungi</taxon>
        <taxon>Dikarya</taxon>
        <taxon>Basidiomycota</taxon>
        <taxon>Agaricomycotina</taxon>
        <taxon>Agaricomycetes</taxon>
        <taxon>Agaricomycetidae</taxon>
        <taxon>Agaricales</taxon>
        <taxon>Marasmiineae</taxon>
        <taxon>Marasmiaceae</taxon>
        <taxon>Marasmius</taxon>
    </lineage>
</organism>
<proteinExistence type="predicted"/>
<dbReference type="InterPro" id="IPR029058">
    <property type="entry name" value="AB_hydrolase_fold"/>
</dbReference>
<gene>
    <name evidence="1" type="ORF">E1B28_002066</name>
</gene>
<dbReference type="AlphaFoldDB" id="A0A9P7V4X0"/>
<dbReference type="Gene3D" id="3.40.50.1820">
    <property type="entry name" value="alpha/beta hydrolase"/>
    <property type="match status" value="1"/>
</dbReference>